<organism evidence="3 4">
    <name type="scientific">Larkinella punicea</name>
    <dbReference type="NCBI Taxonomy" id="2315727"/>
    <lineage>
        <taxon>Bacteria</taxon>
        <taxon>Pseudomonadati</taxon>
        <taxon>Bacteroidota</taxon>
        <taxon>Cytophagia</taxon>
        <taxon>Cytophagales</taxon>
        <taxon>Spirosomataceae</taxon>
        <taxon>Larkinella</taxon>
    </lineage>
</organism>
<evidence type="ECO:0000259" key="1">
    <source>
        <dbReference type="Pfam" id="PF07632"/>
    </source>
</evidence>
<protein>
    <submittedName>
        <fullName evidence="3">DUF1593 domain-containing protein</fullName>
    </submittedName>
</protein>
<dbReference type="Gene3D" id="3.90.245.10">
    <property type="entry name" value="Ribonucleoside hydrolase-like"/>
    <property type="match status" value="1"/>
</dbReference>
<sequence>MLHLHKKGFPALSTASTVLWGILAISSFWTEPFQESHTGPDKPRVLILTDITSLQAGTGEPDDGQSLIRLMLYTNELQIDGLIASSNLGHGQRVQPDLIRRVIETYGKVQPTLLQHDRSYPPAARLLGLVKSGQPLAGPNVPVTTSVGAGLDTEASDWLIRVVDRPDPRPVWVCAWGGTADLAQALWKVQQTRSEEAVKAFIGKLRIHAIADQDATGPWIRQQFPTLFYILNRHNFRGMYRGGNTRLADSGWVATHIQQSGSLLGALYPNYAGGDIWSSRIGRVKGIKEGDSPSFLSLIPNGLNRPEQPELGGWGGLFKKSDEGYYQDQIDSTAGYATDPTPYMASVYRWRPAWQADFQARLQWCTRTYRQANHHPLVRIDGDAALQPLTRVVSPGSDVQFDAGNSTDPDGQSLRFNWQIYPGSLPKGFVLTGDQTPRLRCRIAKGVQNQSISLLLTVTDTGQPALSRYRRIVLHVR</sequence>
<feature type="domain" description="Cellulose-binding Sde182 nucleoside hydrolase-like" evidence="1">
    <location>
        <begin position="44"/>
        <end position="318"/>
    </location>
</feature>
<feature type="domain" description="Cellulose-binding Sde182 C-terminal" evidence="2">
    <location>
        <begin position="399"/>
        <end position="476"/>
    </location>
</feature>
<dbReference type="Pfam" id="PF07632">
    <property type="entry name" value="Sde182_NH-like"/>
    <property type="match status" value="1"/>
</dbReference>
<dbReference type="InterPro" id="IPR048527">
    <property type="entry name" value="Sde182_C"/>
</dbReference>
<proteinExistence type="predicted"/>
<dbReference type="Gene3D" id="2.60.40.10">
    <property type="entry name" value="Immunoglobulins"/>
    <property type="match status" value="1"/>
</dbReference>
<dbReference type="InterPro" id="IPR013783">
    <property type="entry name" value="Ig-like_fold"/>
</dbReference>
<evidence type="ECO:0000313" key="3">
    <source>
        <dbReference type="EMBL" id="RCR65467.1"/>
    </source>
</evidence>
<dbReference type="OrthoDB" id="253051at2"/>
<comment type="caution">
    <text evidence="3">The sequence shown here is derived from an EMBL/GenBank/DDBJ whole genome shotgun (WGS) entry which is preliminary data.</text>
</comment>
<name>A0A368JCS1_9BACT</name>
<accession>A0A368JCS1</accession>
<dbReference type="SUPFAM" id="SSF53590">
    <property type="entry name" value="Nucleoside hydrolase"/>
    <property type="match status" value="1"/>
</dbReference>
<dbReference type="AlphaFoldDB" id="A0A368JCS1"/>
<evidence type="ECO:0000259" key="2">
    <source>
        <dbReference type="Pfam" id="PF21027"/>
    </source>
</evidence>
<dbReference type="Proteomes" id="UP000253383">
    <property type="component" value="Unassembled WGS sequence"/>
</dbReference>
<dbReference type="InterPro" id="IPR036452">
    <property type="entry name" value="Ribo_hydro-like"/>
</dbReference>
<evidence type="ECO:0000313" key="4">
    <source>
        <dbReference type="Proteomes" id="UP000253383"/>
    </source>
</evidence>
<dbReference type="GO" id="GO:0016799">
    <property type="term" value="F:hydrolase activity, hydrolyzing N-glycosyl compounds"/>
    <property type="evidence" value="ECO:0007669"/>
    <property type="project" value="InterPro"/>
</dbReference>
<gene>
    <name evidence="3" type="ORF">DUE52_31755</name>
</gene>
<dbReference type="EMBL" id="QOWE01000046">
    <property type="protein sequence ID" value="RCR65467.1"/>
    <property type="molecule type" value="Genomic_DNA"/>
</dbReference>
<dbReference type="Pfam" id="PF21027">
    <property type="entry name" value="Sde0182_C"/>
    <property type="match status" value="1"/>
</dbReference>
<reference evidence="3 4" key="1">
    <citation type="submission" date="2018-07" db="EMBL/GenBank/DDBJ databases">
        <title>Genome analysis of Larkinella rosea.</title>
        <authorList>
            <person name="Zhou Z."/>
            <person name="Wang G."/>
        </authorList>
    </citation>
    <scope>NUCLEOTIDE SEQUENCE [LARGE SCALE GENOMIC DNA]</scope>
    <source>
        <strain evidence="4">zzj9</strain>
    </source>
</reference>
<keyword evidence="4" id="KW-1185">Reference proteome</keyword>
<dbReference type="InterPro" id="IPR011483">
    <property type="entry name" value="Sde182_NH-like"/>
</dbReference>
<dbReference type="RefSeq" id="WP_114410171.1">
    <property type="nucleotide sequence ID" value="NZ_QOWE01000046.1"/>
</dbReference>